<reference evidence="5" key="1">
    <citation type="submission" date="2015-07" db="EMBL/GenBank/DDBJ databases">
        <authorList>
            <person name="Rodrigo-Torres Lidia"/>
            <person name="Arahal R.David."/>
        </authorList>
    </citation>
    <scope>NUCLEOTIDE SEQUENCE [LARGE SCALE GENOMIC DNA]</scope>
    <source>
        <strain evidence="5">CECT 5112</strain>
    </source>
</reference>
<keyword evidence="5" id="KW-1185">Reference proteome</keyword>
<dbReference type="InterPro" id="IPR037138">
    <property type="entry name" value="His_deacetylse_dom_sf"/>
</dbReference>
<evidence type="ECO:0000259" key="3">
    <source>
        <dbReference type="Pfam" id="PF00850"/>
    </source>
</evidence>
<dbReference type="Pfam" id="PF00850">
    <property type="entry name" value="Hist_deacetyl"/>
    <property type="match status" value="1"/>
</dbReference>
<dbReference type="EMBL" id="CXWD01000011">
    <property type="protein sequence ID" value="CTQ72005.1"/>
    <property type="molecule type" value="Genomic_DNA"/>
</dbReference>
<dbReference type="PRINTS" id="PR01270">
    <property type="entry name" value="HDASUPER"/>
</dbReference>
<dbReference type="InterPro" id="IPR044150">
    <property type="entry name" value="HDAC_classIV"/>
</dbReference>
<comment type="similarity">
    <text evidence="1">Belongs to the histone deacetylase family.</text>
</comment>
<dbReference type="SUPFAM" id="SSF52768">
    <property type="entry name" value="Arginase/deacetylase"/>
    <property type="match status" value="1"/>
</dbReference>
<dbReference type="STRING" id="388408.LAX5112_03004"/>
<dbReference type="GO" id="GO:0016787">
    <property type="term" value="F:hydrolase activity"/>
    <property type="evidence" value="ECO:0007669"/>
    <property type="project" value="UniProtKB-KW"/>
</dbReference>
<protein>
    <submittedName>
        <fullName evidence="4">Histone deacetylase-like amidohydrolase</fullName>
        <ecNumber evidence="4">3.5.1.-</ecNumber>
    </submittedName>
</protein>
<dbReference type="EC" id="3.5.1.-" evidence="4"/>
<dbReference type="PANTHER" id="PTHR10625">
    <property type="entry name" value="HISTONE DEACETYLASE HDAC1-RELATED"/>
    <property type="match status" value="1"/>
</dbReference>
<proteinExistence type="inferred from homology"/>
<dbReference type="AlphaFoldDB" id="A0A0M7AA36"/>
<dbReference type="InterPro" id="IPR000286">
    <property type="entry name" value="HDACs"/>
</dbReference>
<dbReference type="InterPro" id="IPR023696">
    <property type="entry name" value="Ureohydrolase_dom_sf"/>
</dbReference>
<accession>A0A0M7AA36</accession>
<name>A0A0M7AA36_9HYPH</name>
<dbReference type="Proteomes" id="UP000053235">
    <property type="component" value="Unassembled WGS sequence"/>
</dbReference>
<dbReference type="Gene3D" id="3.40.800.20">
    <property type="entry name" value="Histone deacetylase domain"/>
    <property type="match status" value="1"/>
</dbReference>
<evidence type="ECO:0000256" key="2">
    <source>
        <dbReference type="ARBA" id="ARBA00022801"/>
    </source>
</evidence>
<dbReference type="PANTHER" id="PTHR10625:SF19">
    <property type="entry name" value="HISTONE DEACETYLASE 12"/>
    <property type="match status" value="1"/>
</dbReference>
<gene>
    <name evidence="4" type="primary">hdaH_2</name>
    <name evidence="4" type="ORF">LAX5112_03004</name>
</gene>
<dbReference type="CDD" id="cd09993">
    <property type="entry name" value="HDAC_classIV"/>
    <property type="match status" value="1"/>
</dbReference>
<evidence type="ECO:0000313" key="5">
    <source>
        <dbReference type="Proteomes" id="UP000053235"/>
    </source>
</evidence>
<feature type="domain" description="Histone deacetylase" evidence="3">
    <location>
        <begin position="36"/>
        <end position="299"/>
    </location>
</feature>
<sequence>MAVMWLFGQAVLSIFEQMTLPIVHHPAYCADLPANHRFPMDKFRAVAELIRAEGLLGNGDFYRPRPAPFEWVALAHDPVYVDQVFNAEVPEKIAREIGFPMRADIALRARCATGGSVLTGYLALEHGLACNTAGGSHHARRAHGAGFCVFNDVAVALKVLQADGAIGKALVIDLDVHQGDGTADIFSGDPDIVTFSMHSAKNYPVRKVPSHLDVALPDAMEDGAYLAALQEVLPDLLRQKVWDLVFYNAGVDPYFEDRLGRLALSRDGLKARDRYVIETVRSLGIPLAGVLGGGYSNDIDELADRHVTLHRTALSIWEAERRSERTSFFG</sequence>
<keyword evidence="2 4" id="KW-0378">Hydrolase</keyword>
<dbReference type="GO" id="GO:0040029">
    <property type="term" value="P:epigenetic regulation of gene expression"/>
    <property type="evidence" value="ECO:0007669"/>
    <property type="project" value="TreeGrafter"/>
</dbReference>
<evidence type="ECO:0000256" key="1">
    <source>
        <dbReference type="ARBA" id="ARBA00005947"/>
    </source>
</evidence>
<dbReference type="GO" id="GO:0004407">
    <property type="term" value="F:histone deacetylase activity"/>
    <property type="evidence" value="ECO:0007669"/>
    <property type="project" value="InterPro"/>
</dbReference>
<organism evidence="4 5">
    <name type="scientific">Roseibium alexandrii</name>
    <dbReference type="NCBI Taxonomy" id="388408"/>
    <lineage>
        <taxon>Bacteria</taxon>
        <taxon>Pseudomonadati</taxon>
        <taxon>Pseudomonadota</taxon>
        <taxon>Alphaproteobacteria</taxon>
        <taxon>Hyphomicrobiales</taxon>
        <taxon>Stappiaceae</taxon>
        <taxon>Roseibium</taxon>
    </lineage>
</organism>
<evidence type="ECO:0000313" key="4">
    <source>
        <dbReference type="EMBL" id="CTQ72005.1"/>
    </source>
</evidence>
<dbReference type="InterPro" id="IPR023801">
    <property type="entry name" value="His_deacetylse_dom"/>
</dbReference>